<evidence type="ECO:0000256" key="2">
    <source>
        <dbReference type="ARBA" id="ARBA00022801"/>
    </source>
</evidence>
<keyword evidence="4" id="KW-1185">Reference proteome</keyword>
<proteinExistence type="inferred from homology"/>
<dbReference type="PRINTS" id="PR00413">
    <property type="entry name" value="HADHALOGNASE"/>
</dbReference>
<organism evidence="3 4">
    <name type="scientific">Actinospica acidithermotolerans</name>
    <dbReference type="NCBI Taxonomy" id="2828514"/>
    <lineage>
        <taxon>Bacteria</taxon>
        <taxon>Bacillati</taxon>
        <taxon>Actinomycetota</taxon>
        <taxon>Actinomycetes</taxon>
        <taxon>Catenulisporales</taxon>
        <taxon>Actinospicaceae</taxon>
        <taxon>Actinospica</taxon>
    </lineage>
</organism>
<sequence length="238" mass="25579">MALANTIDTLLFDVLGTVVDEAGSMRAEVAAALADVGAAGRADEVTSAWSRRFATLVSAIREGAPWRSTDELNAEALASALRDGPRLPEADVSRLALVGHRLRPWPDARAALRKLSERYTVVALSNGNLSMLADLFSAGGLTWHCVLSGEMVHAYKPDPAVYRLALHRLELDPSRTLMVAAHPWDLRAAANLGLRTAYVQRAGEGDPEASDVFDLVMPDLAALAEELLRGQFDAAPAW</sequence>
<dbReference type="GO" id="GO:0019120">
    <property type="term" value="F:hydrolase activity, acting on acid halide bonds, in C-halide compounds"/>
    <property type="evidence" value="ECO:0007669"/>
    <property type="project" value="InterPro"/>
</dbReference>
<gene>
    <name evidence="3" type="ORF">KDK95_18510</name>
</gene>
<dbReference type="Gene3D" id="1.10.150.240">
    <property type="entry name" value="Putative phosphatase, domain 2"/>
    <property type="match status" value="1"/>
</dbReference>
<dbReference type="EMBL" id="JAGSOH010000053">
    <property type="protein sequence ID" value="MBR7828311.1"/>
    <property type="molecule type" value="Genomic_DNA"/>
</dbReference>
<dbReference type="SFLD" id="SFLDS00003">
    <property type="entry name" value="Haloacid_Dehalogenase"/>
    <property type="match status" value="1"/>
</dbReference>
<name>A0A941IM77_9ACTN</name>
<evidence type="ECO:0000313" key="3">
    <source>
        <dbReference type="EMBL" id="MBR7828311.1"/>
    </source>
</evidence>
<dbReference type="NCBIfam" id="TIGR01428">
    <property type="entry name" value="HAD_type_II"/>
    <property type="match status" value="1"/>
</dbReference>
<protein>
    <submittedName>
        <fullName evidence="3">Haloacid dehalogenase type II</fullName>
    </submittedName>
</protein>
<reference evidence="3" key="1">
    <citation type="submission" date="2021-04" db="EMBL/GenBank/DDBJ databases">
        <title>Genome based classification of Actinospica acidithermotolerans sp. nov., an actinobacterium isolated from an Indonesian hot spring.</title>
        <authorList>
            <person name="Kusuma A.B."/>
            <person name="Putra K.E."/>
            <person name="Nafisah S."/>
            <person name="Loh J."/>
            <person name="Nouioui I."/>
            <person name="Goodfellow M."/>
        </authorList>
    </citation>
    <scope>NUCLEOTIDE SEQUENCE</scope>
    <source>
        <strain evidence="3">MGRD01-02</strain>
    </source>
</reference>
<dbReference type="InterPro" id="IPR006439">
    <property type="entry name" value="HAD-SF_hydro_IA"/>
</dbReference>
<dbReference type="SUPFAM" id="SSF56784">
    <property type="entry name" value="HAD-like"/>
    <property type="match status" value="1"/>
</dbReference>
<dbReference type="Gene3D" id="3.40.50.1000">
    <property type="entry name" value="HAD superfamily/HAD-like"/>
    <property type="match status" value="1"/>
</dbReference>
<dbReference type="InterPro" id="IPR051540">
    <property type="entry name" value="S-2-haloacid_dehalogenase"/>
</dbReference>
<evidence type="ECO:0000256" key="1">
    <source>
        <dbReference type="ARBA" id="ARBA00008106"/>
    </source>
</evidence>
<dbReference type="PANTHER" id="PTHR43316:SF3">
    <property type="entry name" value="HALOACID DEHALOGENASE, TYPE II (AFU_ORTHOLOGUE AFUA_2G07750)-RELATED"/>
    <property type="match status" value="1"/>
</dbReference>
<accession>A0A941IM77</accession>
<dbReference type="NCBIfam" id="TIGR01493">
    <property type="entry name" value="HAD-SF-IA-v2"/>
    <property type="match status" value="1"/>
</dbReference>
<dbReference type="RefSeq" id="WP_282971454.1">
    <property type="nucleotide sequence ID" value="NZ_JAGSOH010000053.1"/>
</dbReference>
<dbReference type="SFLD" id="SFLDG01129">
    <property type="entry name" value="C1.5:_HAD__Beta-PGM__Phosphata"/>
    <property type="match status" value="1"/>
</dbReference>
<comment type="similarity">
    <text evidence="1">Belongs to the HAD-like hydrolase superfamily. S-2-haloalkanoic acid dehalogenase family.</text>
</comment>
<evidence type="ECO:0000313" key="4">
    <source>
        <dbReference type="Proteomes" id="UP000676325"/>
    </source>
</evidence>
<dbReference type="AlphaFoldDB" id="A0A941IM77"/>
<dbReference type="InterPro" id="IPR023214">
    <property type="entry name" value="HAD_sf"/>
</dbReference>
<dbReference type="Proteomes" id="UP000676325">
    <property type="component" value="Unassembled WGS sequence"/>
</dbReference>
<dbReference type="Pfam" id="PF00702">
    <property type="entry name" value="Hydrolase"/>
    <property type="match status" value="1"/>
</dbReference>
<comment type="caution">
    <text evidence="3">The sequence shown here is derived from an EMBL/GenBank/DDBJ whole genome shotgun (WGS) entry which is preliminary data.</text>
</comment>
<dbReference type="InterPro" id="IPR023198">
    <property type="entry name" value="PGP-like_dom2"/>
</dbReference>
<dbReference type="PANTHER" id="PTHR43316">
    <property type="entry name" value="HYDROLASE, HALOACID DELAHOGENASE-RELATED"/>
    <property type="match status" value="1"/>
</dbReference>
<dbReference type="InterPro" id="IPR006328">
    <property type="entry name" value="2-HAD"/>
</dbReference>
<keyword evidence="2" id="KW-0378">Hydrolase</keyword>
<dbReference type="InterPro" id="IPR036412">
    <property type="entry name" value="HAD-like_sf"/>
</dbReference>